<name>A0A8H7VMA1_9FUNG</name>
<accession>A0A8H7VMA1</accession>
<gene>
    <name evidence="2" type="ORF">INT45_000167</name>
</gene>
<proteinExistence type="predicted"/>
<evidence type="ECO:0000256" key="1">
    <source>
        <dbReference type="SAM" id="MobiDB-lite"/>
    </source>
</evidence>
<sequence length="503" mass="57862">MELHRKAIYDYLKVTTKPSFANFVDSNVEFIANNLPDDITTLDQYWSNLFEEVTEKDGVRLIKVRKPPNWTPILMHAIQLTKVTKSKSTSRGTKRSSKSDSSELEPEEKQPIIDLLRKLDDNKKWDFVRDNGETAFVENILADHVEKTEFEHSAISGIFNIGDKVWKSYLSDQELGRLGRAGSATMPSLPQSLQQIFDKVQSTLEDIIEKSKNMRWYEKQKAIVDVLYQRLLQFPPYDPYDDFNEHWTIEQLKEFCSLYRWHIPGRMSKDSSEMDYINLFWSRLDRCFDNLYMDTRRDVLCVANLARVNESRIIDGIEAIKDQNKSVRPDLVLVKNNVEFGTGECGKDDVAGVGKKELVETQLHGPKIMKDMFVRAARIAGDNEDFIRGFKVVSFNQTCMRMTTSVLDCPKGIVCRVRTSQEYEIPKDAASFAGIIPILKLALKAKIMVQESISIMEKYTNDRGTQEPDFMFEETQGVNVVKIPSCFTFRNKKQKSTTNSTPA</sequence>
<evidence type="ECO:0000313" key="2">
    <source>
        <dbReference type="EMBL" id="KAG2224152.1"/>
    </source>
</evidence>
<dbReference type="OrthoDB" id="2278533at2759"/>
<dbReference type="AlphaFoldDB" id="A0A8H7VMA1"/>
<evidence type="ECO:0000313" key="3">
    <source>
        <dbReference type="Proteomes" id="UP000646827"/>
    </source>
</evidence>
<comment type="caution">
    <text evidence="2">The sequence shown here is derived from an EMBL/GenBank/DDBJ whole genome shotgun (WGS) entry which is preliminary data.</text>
</comment>
<feature type="compositionally biased region" description="Basic and acidic residues" evidence="1">
    <location>
        <begin position="97"/>
        <end position="108"/>
    </location>
</feature>
<reference evidence="2 3" key="1">
    <citation type="submission" date="2020-12" db="EMBL/GenBank/DDBJ databases">
        <title>Metabolic potential, ecology and presence of endohyphal bacteria is reflected in genomic diversity of Mucoromycotina.</title>
        <authorList>
            <person name="Muszewska A."/>
            <person name="Okrasinska A."/>
            <person name="Steczkiewicz K."/>
            <person name="Drgas O."/>
            <person name="Orlowska M."/>
            <person name="Perlinska-Lenart U."/>
            <person name="Aleksandrzak-Piekarczyk T."/>
            <person name="Szatraj K."/>
            <person name="Zielenkiewicz U."/>
            <person name="Pilsyk S."/>
            <person name="Malc E."/>
            <person name="Mieczkowski P."/>
            <person name="Kruszewska J.S."/>
            <person name="Biernat P."/>
            <person name="Pawlowska J."/>
        </authorList>
    </citation>
    <scope>NUCLEOTIDE SEQUENCE [LARGE SCALE GENOMIC DNA]</scope>
    <source>
        <strain evidence="2 3">CBS 142.35</strain>
    </source>
</reference>
<protein>
    <submittedName>
        <fullName evidence="2">Uncharacterized protein</fullName>
    </submittedName>
</protein>
<keyword evidence="3" id="KW-1185">Reference proteome</keyword>
<organism evidence="2 3">
    <name type="scientific">Circinella minor</name>
    <dbReference type="NCBI Taxonomy" id="1195481"/>
    <lineage>
        <taxon>Eukaryota</taxon>
        <taxon>Fungi</taxon>
        <taxon>Fungi incertae sedis</taxon>
        <taxon>Mucoromycota</taxon>
        <taxon>Mucoromycotina</taxon>
        <taxon>Mucoromycetes</taxon>
        <taxon>Mucorales</taxon>
        <taxon>Lichtheimiaceae</taxon>
        <taxon>Circinella</taxon>
    </lineage>
</organism>
<feature type="region of interest" description="Disordered" evidence="1">
    <location>
        <begin position="82"/>
        <end position="108"/>
    </location>
</feature>
<feature type="compositionally biased region" description="Low complexity" evidence="1">
    <location>
        <begin position="82"/>
        <end position="91"/>
    </location>
</feature>
<dbReference type="Proteomes" id="UP000646827">
    <property type="component" value="Unassembled WGS sequence"/>
</dbReference>
<dbReference type="EMBL" id="JAEPRB010000048">
    <property type="protein sequence ID" value="KAG2224152.1"/>
    <property type="molecule type" value="Genomic_DNA"/>
</dbReference>